<evidence type="ECO:0000313" key="1">
    <source>
        <dbReference type="EMBL" id="NVO86731.1"/>
    </source>
</evidence>
<sequence>MQAIAASKPYFRPNLDVYVGLICEEPPFEGFHKPRRPRLRRTRDASGNVTNYAFTYEIAIPYASVGEQDLVQLTKRGFLDSLTFFDKIKAFDTKPFQKDVFDAVVAYQHEPIYLSEQRVPP</sequence>
<proteinExistence type="predicted"/>
<gene>
    <name evidence="1" type="ORF">HW556_17750</name>
</gene>
<protein>
    <submittedName>
        <fullName evidence="1">Uncharacterized protein</fullName>
    </submittedName>
</protein>
<comment type="caution">
    <text evidence="1">The sequence shown here is derived from an EMBL/GenBank/DDBJ whole genome shotgun (WGS) entry which is preliminary data.</text>
</comment>
<name>A0ABX2Q9T7_9BACT</name>
<reference evidence="1 2" key="1">
    <citation type="submission" date="2020-05" db="EMBL/GenBank/DDBJ databases">
        <title>Hymenobacter terrestris sp. nov. and Hymenobacter lapidiphilus sp. nov., isolated from regoliths in Antarctica.</title>
        <authorList>
            <person name="Sedlacek I."/>
            <person name="Pantucek R."/>
            <person name="Zeman M."/>
            <person name="Holochova P."/>
            <person name="Kralova S."/>
            <person name="Stankova E."/>
            <person name="Sedo O."/>
            <person name="Micenkova L."/>
            <person name="Svec P."/>
            <person name="Gupta V."/>
            <person name="Sood U."/>
            <person name="Korpole U.S."/>
            <person name="Lal R."/>
        </authorList>
    </citation>
    <scope>NUCLEOTIDE SEQUENCE [LARGE SCALE GENOMIC DNA]</scope>
    <source>
        <strain evidence="1 2">P5252</strain>
    </source>
</reference>
<evidence type="ECO:0000313" key="2">
    <source>
        <dbReference type="Proteomes" id="UP000626554"/>
    </source>
</evidence>
<dbReference type="EMBL" id="JABKAV010000109">
    <property type="protein sequence ID" value="NVO86731.1"/>
    <property type="molecule type" value="Genomic_DNA"/>
</dbReference>
<dbReference type="Proteomes" id="UP000626554">
    <property type="component" value="Unassembled WGS sequence"/>
</dbReference>
<dbReference type="RefSeq" id="WP_176901460.1">
    <property type="nucleotide sequence ID" value="NZ_JABKAV010000109.1"/>
</dbReference>
<keyword evidence="2" id="KW-1185">Reference proteome</keyword>
<accession>A0ABX2Q9T7</accession>
<organism evidence="1 2">
    <name type="scientific">Hymenobacter terrestris</name>
    <dbReference type="NCBI Taxonomy" id="2748310"/>
    <lineage>
        <taxon>Bacteria</taxon>
        <taxon>Pseudomonadati</taxon>
        <taxon>Bacteroidota</taxon>
        <taxon>Cytophagia</taxon>
        <taxon>Cytophagales</taxon>
        <taxon>Hymenobacteraceae</taxon>
        <taxon>Hymenobacter</taxon>
    </lineage>
</organism>